<keyword evidence="2" id="KW-1185">Reference proteome</keyword>
<comment type="caution">
    <text evidence="1">The sequence shown here is derived from an EMBL/GenBank/DDBJ whole genome shotgun (WGS) entry which is preliminary data.</text>
</comment>
<sequence length="424" mass="49264">MKKSNLYPQIIILKGNGTFSSKERKFKSHFEIVHYPQHTTITTKIRVRRKNYFENKNISNIWELNGLIDGNLTIHAKNLLLTNLSDNILTLSSFKDLTIYKTQTNNLTSAEFPLVGLYKGDFETSLDGWDIQCFGDKEKVKIIQNQSKNWNIQLEGLSLKLIKQKSSKEEFLSKANDITSLLSLALGNDIVFNRQKYYRDNELIIEDWRRKVDDHFGVEACVPDFRLANFIVKTLHNYEKWNDKKRKIFYATVTGINSSSRGFLEDRILRICIAWEGLAGSWSKNKKKPNSELKPLKDLLIETVDGCSLPKNIDKNFIKTRVSDSLDWEKSSDFLTKFSNQYLLDAEKLKLDFKSLVKVRNDIAHSGLFKKKYTTDFLTDLIYNHKLGLQIILLKELEYDGLVVTSENKWTTYTKMEELIKPSL</sequence>
<dbReference type="RefSeq" id="WP_045033620.1">
    <property type="nucleotide sequence ID" value="NZ_JRHC01000009.1"/>
</dbReference>
<proteinExistence type="predicted"/>
<evidence type="ECO:0008006" key="3">
    <source>
        <dbReference type="Google" id="ProtNLM"/>
    </source>
</evidence>
<name>A0A0D8J4R7_9BACT</name>
<evidence type="ECO:0000313" key="1">
    <source>
        <dbReference type="EMBL" id="KJF41739.1"/>
    </source>
</evidence>
<protein>
    <recommendedName>
        <fullName evidence="3">ApeA N-terminal domain-containing protein</fullName>
    </recommendedName>
</protein>
<gene>
    <name evidence="1" type="ORF">LH29_23705</name>
</gene>
<dbReference type="OrthoDB" id="799767at2"/>
<reference evidence="1 2" key="1">
    <citation type="submission" date="2014-09" db="EMBL/GenBank/DDBJ databases">
        <title>Draft Genome Sequence of Draconibacterium sp. JN14CK-3.</title>
        <authorList>
            <person name="Dong C."/>
            <person name="Lai Q."/>
            <person name="Shao Z."/>
        </authorList>
    </citation>
    <scope>NUCLEOTIDE SEQUENCE [LARGE SCALE GENOMIC DNA]</scope>
    <source>
        <strain evidence="1 2">JN14CK-3</strain>
    </source>
</reference>
<dbReference type="EMBL" id="JRHC01000009">
    <property type="protein sequence ID" value="KJF41739.1"/>
    <property type="molecule type" value="Genomic_DNA"/>
</dbReference>
<dbReference type="Proteomes" id="UP000032544">
    <property type="component" value="Unassembled WGS sequence"/>
</dbReference>
<organism evidence="1 2">
    <name type="scientific">Draconibacterium sediminis</name>
    <dbReference type="NCBI Taxonomy" id="1544798"/>
    <lineage>
        <taxon>Bacteria</taxon>
        <taxon>Pseudomonadati</taxon>
        <taxon>Bacteroidota</taxon>
        <taxon>Bacteroidia</taxon>
        <taxon>Marinilabiliales</taxon>
        <taxon>Prolixibacteraceae</taxon>
        <taxon>Draconibacterium</taxon>
    </lineage>
</organism>
<accession>A0A0D8J4R7</accession>
<evidence type="ECO:0000313" key="2">
    <source>
        <dbReference type="Proteomes" id="UP000032544"/>
    </source>
</evidence>
<dbReference type="AlphaFoldDB" id="A0A0D8J4R7"/>